<dbReference type="Proteomes" id="UP000243217">
    <property type="component" value="Unassembled WGS sequence"/>
</dbReference>
<evidence type="ECO:0000313" key="6">
    <source>
        <dbReference type="Proteomes" id="UP000243217"/>
    </source>
</evidence>
<feature type="active site" description="Proton donor" evidence="3">
    <location>
        <position position="427"/>
    </location>
</feature>
<dbReference type="EMBL" id="JNBS01002792">
    <property type="protein sequence ID" value="OQR89270.1"/>
    <property type="molecule type" value="Genomic_DNA"/>
</dbReference>
<dbReference type="InterPro" id="IPR002433">
    <property type="entry name" value="Orn_de-COase"/>
</dbReference>
<dbReference type="PROSITE" id="PS00879">
    <property type="entry name" value="ODR_DC_2_2"/>
    <property type="match status" value="1"/>
</dbReference>
<protein>
    <submittedName>
        <fullName evidence="5">Diaminopimelate decarboxylase</fullName>
    </submittedName>
</protein>
<evidence type="ECO:0000256" key="2">
    <source>
        <dbReference type="ARBA" id="ARBA00022898"/>
    </source>
</evidence>
<dbReference type="OrthoDB" id="5034579at2759"/>
<dbReference type="PANTHER" id="PTHR43727:SF3">
    <property type="entry name" value="GROUP IV DECARBOXYLASE"/>
    <property type="match status" value="1"/>
</dbReference>
<keyword evidence="2 3" id="KW-0663">Pyridoxal phosphate</keyword>
<accession>A0A1V9YUM8</accession>
<dbReference type="SUPFAM" id="SSF51419">
    <property type="entry name" value="PLP-binding barrel"/>
    <property type="match status" value="1"/>
</dbReference>
<dbReference type="PANTHER" id="PTHR43727">
    <property type="entry name" value="DIAMINOPIMELATE DECARBOXYLASE"/>
    <property type="match status" value="1"/>
</dbReference>
<organism evidence="5 6">
    <name type="scientific">Thraustotheca clavata</name>
    <dbReference type="NCBI Taxonomy" id="74557"/>
    <lineage>
        <taxon>Eukaryota</taxon>
        <taxon>Sar</taxon>
        <taxon>Stramenopiles</taxon>
        <taxon>Oomycota</taxon>
        <taxon>Saprolegniomycetes</taxon>
        <taxon>Saprolegniales</taxon>
        <taxon>Achlyaceae</taxon>
        <taxon>Thraustotheca</taxon>
    </lineage>
</organism>
<dbReference type="PRINTS" id="PR01182">
    <property type="entry name" value="ORNDCRBXLASE"/>
</dbReference>
<dbReference type="STRING" id="74557.A0A1V9YUM8"/>
<dbReference type="GO" id="GO:0009089">
    <property type="term" value="P:lysine biosynthetic process via diaminopimelate"/>
    <property type="evidence" value="ECO:0007669"/>
    <property type="project" value="TreeGrafter"/>
</dbReference>
<proteinExistence type="predicted"/>
<evidence type="ECO:0000256" key="3">
    <source>
        <dbReference type="PIRSR" id="PIRSR600183-50"/>
    </source>
</evidence>
<dbReference type="InterPro" id="IPR000183">
    <property type="entry name" value="Orn/DAP/Arg_de-COase"/>
</dbReference>
<sequence>MDKITSADLSKYSSGTTALDVAYEICRDFGWNPAEKMEISLVELLCEKLQPSSLVLKPKDVSPDELVAQHQARGESVATLVKSAVKAIEYPVMDMISIPMLKERLSSLHSAFRGSHFNHAVAVKANPVRSVLRMALASGCGAECASFCEVKHALSLGFTPRSVVFDSPCKTYQEIYDAIIADVYINLDNLDEVEKVEKVFQTLYSSSAELLEKHRGQIGIRINPVVGTGSIASTSTANSASKFGLPLTSATKQTLLTLFEKHAWLQGIHVHVGSQGCPMDLLVIGAKRAVEFAAEVNKHVGRDQIHVLDIGGGMPTVYDGLPQSDLSYASYAEMLKDQVPEVFSGQFKIITEFGRSVFVKSGCTITRVESMKQWANQNIAVVHVGANQFLRTAYLPQAWPHTFSVFSSQGLLKKGPLVKQDIAGPLCFSGDFLAKEILLPQLEVGDYIVIHDTGAYTVAMYSKYNSRPSTAIYGYETSPNGEISFTIFKDQENTEQVLSFWGV</sequence>
<dbReference type="InterPro" id="IPR029066">
    <property type="entry name" value="PLP-binding_barrel"/>
</dbReference>
<keyword evidence="6" id="KW-1185">Reference proteome</keyword>
<dbReference type="Gene3D" id="3.20.20.10">
    <property type="entry name" value="Alanine racemase"/>
    <property type="match status" value="1"/>
</dbReference>
<dbReference type="SUPFAM" id="SSF50621">
    <property type="entry name" value="Alanine racemase C-terminal domain-like"/>
    <property type="match status" value="1"/>
</dbReference>
<comment type="cofactor">
    <cofactor evidence="1 3">
        <name>pyridoxal 5'-phosphate</name>
        <dbReference type="ChEBI" id="CHEBI:597326"/>
    </cofactor>
</comment>
<evidence type="ECO:0000313" key="5">
    <source>
        <dbReference type="EMBL" id="OQR89270.1"/>
    </source>
</evidence>
<feature type="modified residue" description="N6-(pyridoxal phosphate)lysine" evidence="3">
    <location>
        <position position="124"/>
    </location>
</feature>
<reference evidence="5 6" key="1">
    <citation type="journal article" date="2014" name="Genome Biol. Evol.">
        <title>The secreted proteins of Achlya hypogyna and Thraustotheca clavata identify the ancestral oomycete secretome and reveal gene acquisitions by horizontal gene transfer.</title>
        <authorList>
            <person name="Misner I."/>
            <person name="Blouin N."/>
            <person name="Leonard G."/>
            <person name="Richards T.A."/>
            <person name="Lane C.E."/>
        </authorList>
    </citation>
    <scope>NUCLEOTIDE SEQUENCE [LARGE SCALE GENOMIC DNA]</scope>
    <source>
        <strain evidence="5 6">ATCC 34112</strain>
    </source>
</reference>
<dbReference type="GO" id="GO:0006596">
    <property type="term" value="P:polyamine biosynthetic process"/>
    <property type="evidence" value="ECO:0007669"/>
    <property type="project" value="InterPro"/>
</dbReference>
<dbReference type="InterPro" id="IPR009006">
    <property type="entry name" value="Ala_racemase/Decarboxylase_C"/>
</dbReference>
<dbReference type="AlphaFoldDB" id="A0A1V9YUM8"/>
<dbReference type="GO" id="GO:0008836">
    <property type="term" value="F:diaminopimelate decarboxylase activity"/>
    <property type="evidence" value="ECO:0007669"/>
    <property type="project" value="TreeGrafter"/>
</dbReference>
<evidence type="ECO:0000256" key="1">
    <source>
        <dbReference type="ARBA" id="ARBA00001933"/>
    </source>
</evidence>
<dbReference type="Gene3D" id="2.40.37.10">
    <property type="entry name" value="Lyase, Ornithine Decarboxylase, Chain A, domain 1"/>
    <property type="match status" value="1"/>
</dbReference>
<gene>
    <name evidence="5" type="ORF">THRCLA_09821</name>
</gene>
<dbReference type="InterPro" id="IPR022657">
    <property type="entry name" value="De-COase2_CS"/>
</dbReference>
<evidence type="ECO:0000259" key="4">
    <source>
        <dbReference type="Pfam" id="PF02784"/>
    </source>
</evidence>
<dbReference type="Pfam" id="PF02784">
    <property type="entry name" value="Orn_Arg_deC_N"/>
    <property type="match status" value="1"/>
</dbReference>
<feature type="domain" description="Orn/DAP/Arg decarboxylase 2 N-terminal" evidence="4">
    <location>
        <begin position="102"/>
        <end position="357"/>
    </location>
</feature>
<dbReference type="PRINTS" id="PR01179">
    <property type="entry name" value="ODADCRBXLASE"/>
</dbReference>
<comment type="caution">
    <text evidence="5">The sequence shown here is derived from an EMBL/GenBank/DDBJ whole genome shotgun (WGS) entry which is preliminary data.</text>
</comment>
<name>A0A1V9YUM8_9STRA</name>
<dbReference type="InterPro" id="IPR022644">
    <property type="entry name" value="De-COase2_N"/>
</dbReference>